<sequence>MPQLAPLNWIILVMFFWSMTSYIVISFWWMKSKPYNIKQKLNKNTVNKKSWAW</sequence>
<evidence type="ECO:0000256" key="2">
    <source>
        <dbReference type="ARBA" id="ARBA00008892"/>
    </source>
</evidence>
<accession>A0A6H1PG09</accession>
<evidence type="ECO:0000256" key="4">
    <source>
        <dbReference type="ARBA" id="ARBA00022547"/>
    </source>
</evidence>
<evidence type="ECO:0000256" key="7">
    <source>
        <dbReference type="ARBA" id="ARBA00022989"/>
    </source>
</evidence>
<keyword evidence="6 11" id="KW-0375">Hydrogen ion transport</keyword>
<keyword evidence="8 11" id="KW-0406">Ion transport</keyword>
<keyword evidence="3 11" id="KW-0813">Transport</keyword>
<comment type="similarity">
    <text evidence="2 11">Belongs to the ATPase protein 8 family.</text>
</comment>
<keyword evidence="5 11" id="KW-0812">Transmembrane</keyword>
<comment type="subcellular location">
    <subcellularLocation>
        <location evidence="1 11">Mitochondrion membrane</location>
        <topology evidence="1 11">Single-pass membrane protein</topology>
    </subcellularLocation>
</comment>
<organism evidence="13">
    <name type="scientific">Tonicia forbesii</name>
    <dbReference type="NCBI Taxonomy" id="1503220"/>
    <lineage>
        <taxon>Eukaryota</taxon>
        <taxon>Metazoa</taxon>
        <taxon>Spiralia</taxon>
        <taxon>Lophotrochozoa</taxon>
        <taxon>Mollusca</taxon>
        <taxon>Polyplacophora</taxon>
        <taxon>Neoloricata</taxon>
        <taxon>Chitonida</taxon>
        <taxon>Chitonina</taxon>
        <taxon>Chitonidae</taxon>
        <taxon>Toniciinae</taxon>
        <taxon>Tonicia</taxon>
    </lineage>
</organism>
<proteinExistence type="inferred from homology"/>
<evidence type="ECO:0000256" key="5">
    <source>
        <dbReference type="ARBA" id="ARBA00022692"/>
    </source>
</evidence>
<keyword evidence="10 12" id="KW-0472">Membrane</keyword>
<dbReference type="Pfam" id="PF00895">
    <property type="entry name" value="ATP-synt_8"/>
    <property type="match status" value="1"/>
</dbReference>
<dbReference type="GO" id="GO:0045259">
    <property type="term" value="C:proton-transporting ATP synthase complex"/>
    <property type="evidence" value="ECO:0007669"/>
    <property type="project" value="UniProtKB-KW"/>
</dbReference>
<dbReference type="AlphaFoldDB" id="A0A6H1PG09"/>
<evidence type="ECO:0000256" key="10">
    <source>
        <dbReference type="ARBA" id="ARBA00023136"/>
    </source>
</evidence>
<keyword evidence="4 11" id="KW-0138">CF(0)</keyword>
<feature type="transmembrane region" description="Helical" evidence="12">
    <location>
        <begin position="6"/>
        <end position="30"/>
    </location>
</feature>
<dbReference type="GO" id="GO:0031966">
    <property type="term" value="C:mitochondrial membrane"/>
    <property type="evidence" value="ECO:0007669"/>
    <property type="project" value="UniProtKB-SubCell"/>
</dbReference>
<geneLocation type="mitochondrion" evidence="13"/>
<evidence type="ECO:0000256" key="6">
    <source>
        <dbReference type="ARBA" id="ARBA00022781"/>
    </source>
</evidence>
<evidence type="ECO:0000313" key="13">
    <source>
        <dbReference type="EMBL" id="QIZ12559.1"/>
    </source>
</evidence>
<evidence type="ECO:0000256" key="11">
    <source>
        <dbReference type="RuleBase" id="RU003661"/>
    </source>
</evidence>
<evidence type="ECO:0000256" key="9">
    <source>
        <dbReference type="ARBA" id="ARBA00023128"/>
    </source>
</evidence>
<dbReference type="EMBL" id="MN864054">
    <property type="protein sequence ID" value="QIZ12559.1"/>
    <property type="molecule type" value="Genomic_DNA"/>
</dbReference>
<evidence type="ECO:0000256" key="3">
    <source>
        <dbReference type="ARBA" id="ARBA00022448"/>
    </source>
</evidence>
<protein>
    <recommendedName>
        <fullName evidence="11">ATP synthase complex subunit 8</fullName>
    </recommendedName>
</protein>
<reference evidence="13" key="1">
    <citation type="journal article" date="2020" name="BMC Evol. Biol.">
        <title>A mitogenomic phylogeny of chitons (Mollusca: Polyplacophora).</title>
        <authorList>
            <person name="Irisarri I."/>
            <person name="Uribe J.E."/>
            <person name="Eernisse D.J."/>
            <person name="Zardoya R."/>
        </authorList>
    </citation>
    <scope>NUCLEOTIDE SEQUENCE</scope>
</reference>
<evidence type="ECO:0000256" key="8">
    <source>
        <dbReference type="ARBA" id="ARBA00023065"/>
    </source>
</evidence>
<keyword evidence="9 11" id="KW-0496">Mitochondrion</keyword>
<keyword evidence="7 12" id="KW-1133">Transmembrane helix</keyword>
<evidence type="ECO:0000256" key="1">
    <source>
        <dbReference type="ARBA" id="ARBA00004304"/>
    </source>
</evidence>
<dbReference type="InterPro" id="IPR001421">
    <property type="entry name" value="ATP8_metazoa"/>
</dbReference>
<gene>
    <name evidence="13" type="primary">ATP8</name>
</gene>
<name>A0A6H1PG09_9MOLL</name>
<dbReference type="GO" id="GO:0015986">
    <property type="term" value="P:proton motive force-driven ATP synthesis"/>
    <property type="evidence" value="ECO:0007669"/>
    <property type="project" value="InterPro"/>
</dbReference>
<evidence type="ECO:0000256" key="12">
    <source>
        <dbReference type="SAM" id="Phobius"/>
    </source>
</evidence>
<dbReference type="GO" id="GO:0015078">
    <property type="term" value="F:proton transmembrane transporter activity"/>
    <property type="evidence" value="ECO:0007669"/>
    <property type="project" value="InterPro"/>
</dbReference>